<organism evidence="1 2">
    <name type="scientific">Acrobeloides nanus</name>
    <dbReference type="NCBI Taxonomy" id="290746"/>
    <lineage>
        <taxon>Eukaryota</taxon>
        <taxon>Metazoa</taxon>
        <taxon>Ecdysozoa</taxon>
        <taxon>Nematoda</taxon>
        <taxon>Chromadorea</taxon>
        <taxon>Rhabditida</taxon>
        <taxon>Tylenchina</taxon>
        <taxon>Cephalobomorpha</taxon>
        <taxon>Cephaloboidea</taxon>
        <taxon>Cephalobidae</taxon>
        <taxon>Acrobeloides</taxon>
    </lineage>
</organism>
<sequence length="70" mass="8256">MCATDPWLRAFVYRLASFVNMRRPAATNQHTQRNDDATSSDCLYEQQKRECRKRHHAHALSQDVQMPPLR</sequence>
<dbReference type="Proteomes" id="UP000887540">
    <property type="component" value="Unplaced"/>
</dbReference>
<dbReference type="AlphaFoldDB" id="A0A914BW55"/>
<reference evidence="2" key="1">
    <citation type="submission" date="2022-11" db="UniProtKB">
        <authorList>
            <consortium name="WormBaseParasite"/>
        </authorList>
    </citation>
    <scope>IDENTIFICATION</scope>
</reference>
<name>A0A914BW55_9BILA</name>
<keyword evidence="1" id="KW-1185">Reference proteome</keyword>
<evidence type="ECO:0000313" key="1">
    <source>
        <dbReference type="Proteomes" id="UP000887540"/>
    </source>
</evidence>
<proteinExistence type="predicted"/>
<accession>A0A914BW55</accession>
<protein>
    <submittedName>
        <fullName evidence="2">Uncharacterized protein</fullName>
    </submittedName>
</protein>
<evidence type="ECO:0000313" key="2">
    <source>
        <dbReference type="WBParaSite" id="ACRNAN_Path_1140.g4401.t1"/>
    </source>
</evidence>
<dbReference type="WBParaSite" id="ACRNAN_Path_1140.g4401.t1">
    <property type="protein sequence ID" value="ACRNAN_Path_1140.g4401.t1"/>
    <property type="gene ID" value="ACRNAN_Path_1140.g4401"/>
</dbReference>